<dbReference type="Pfam" id="PF10213">
    <property type="entry name" value="MRP-S28"/>
    <property type="match status" value="1"/>
</dbReference>
<dbReference type="InterPro" id="IPR019349">
    <property type="entry name" value="Ribosomal_mS35_mit"/>
</dbReference>
<evidence type="ECO:0000313" key="4">
    <source>
        <dbReference type="Proteomes" id="UP000028828"/>
    </source>
</evidence>
<dbReference type="Proteomes" id="UP000028828">
    <property type="component" value="Unassembled WGS sequence"/>
</dbReference>
<dbReference type="AlphaFoldDB" id="A0A086KP81"/>
<feature type="region of interest" description="Disordered" evidence="1">
    <location>
        <begin position="429"/>
        <end position="464"/>
    </location>
</feature>
<feature type="compositionally biased region" description="Polar residues" evidence="1">
    <location>
        <begin position="116"/>
        <end position="125"/>
    </location>
</feature>
<feature type="compositionally biased region" description="Pro residues" evidence="1">
    <location>
        <begin position="250"/>
        <end position="260"/>
    </location>
</feature>
<feature type="region of interest" description="Disordered" evidence="1">
    <location>
        <begin position="94"/>
        <end position="127"/>
    </location>
</feature>
<comment type="caution">
    <text evidence="3">The sequence shown here is derived from an EMBL/GenBank/DDBJ whole genome shotgun (WGS) entry which is preliminary data.</text>
</comment>
<gene>
    <name evidence="3" type="ORF">TGP89_203620</name>
</gene>
<evidence type="ECO:0000259" key="2">
    <source>
        <dbReference type="Pfam" id="PF10213"/>
    </source>
</evidence>
<protein>
    <submittedName>
        <fullName evidence="3">Ribosomal subunit</fullName>
    </submittedName>
</protein>
<dbReference type="EMBL" id="AEYI02000713">
    <property type="protein sequence ID" value="KFG46199.1"/>
    <property type="molecule type" value="Genomic_DNA"/>
</dbReference>
<proteinExistence type="predicted"/>
<reference evidence="3 4" key="1">
    <citation type="submission" date="2014-03" db="EMBL/GenBank/DDBJ databases">
        <authorList>
            <person name="Sibley D."/>
            <person name="Venepally P."/>
            <person name="Karamycheva S."/>
            <person name="Hadjithomas M."/>
            <person name="Khan A."/>
            <person name="Brunk B."/>
            <person name="Roos D."/>
            <person name="Caler E."/>
            <person name="Lorenzi H."/>
        </authorList>
    </citation>
    <scope>NUCLEOTIDE SEQUENCE [LARGE SCALE GENOMIC DNA]</scope>
    <source>
        <strain evidence="4">p89</strain>
    </source>
</reference>
<feature type="compositionally biased region" description="Low complexity" evidence="1">
    <location>
        <begin position="435"/>
        <end position="445"/>
    </location>
</feature>
<accession>A0A086KP81</accession>
<dbReference type="OrthoDB" id="5307821at2759"/>
<feature type="compositionally biased region" description="Low complexity" evidence="1">
    <location>
        <begin position="238"/>
        <end position="249"/>
    </location>
</feature>
<sequence>MGPLGRVSSGQLAGVRRHRSCGLIRSTGPLCLSLRQSQSASDSVSSLTPLSLQQRAVCRPVMNADPPCDVISRFVSPDSRLFIFCPRDILRASRGPSDVPAKSQAPTGVSIGSALSRESVTSRSTQPDRARLRLVSLSAAPSLCSTPRLSPCHTRCGAVRDTANASSCVAGPSRSESVLSPQDALHDNLLWLPARRTIRRHNAGATRATLARLPWFSSRFSLPDLHARFYTSSPHGRLLSSTTPSQLASPPSPPSPPPLRVPASFFLRASTSAPAISALRASRSSHFSVPGPPSSPMTLFVHASFSRSAGPLLGQARDAAVDAFFPGGGCSWLQVRWKKKRGKKEKVILNAEQVATKTRLPPIRLEDRITPEPPATVARNIRSQISRAVAGWKTKRMFTYRNKYRLRRLVGMTHDIDSDDEFAQANARTRETNASTSKVSSSGCSTEKAEGVNGSTMGRRNRPSFAGRTFVTPLTKLQHQAALPRSPLHARFDFPHTVHYDVFWGPPQVEEEPNKSGCWVSFRVADLKLSDSQEQRLLDILGPERYDEQTGVVCLEADVFPQLNHNAAYLGDILQQLMREVKKA</sequence>
<evidence type="ECO:0000313" key="3">
    <source>
        <dbReference type="EMBL" id="KFG46199.1"/>
    </source>
</evidence>
<name>A0A086KP81_TOXGO</name>
<organism evidence="3 4">
    <name type="scientific">Toxoplasma gondii p89</name>
    <dbReference type="NCBI Taxonomy" id="943119"/>
    <lineage>
        <taxon>Eukaryota</taxon>
        <taxon>Sar</taxon>
        <taxon>Alveolata</taxon>
        <taxon>Apicomplexa</taxon>
        <taxon>Conoidasida</taxon>
        <taxon>Coccidia</taxon>
        <taxon>Eucoccidiorida</taxon>
        <taxon>Eimeriorina</taxon>
        <taxon>Sarcocystidae</taxon>
        <taxon>Toxoplasma</taxon>
    </lineage>
</organism>
<feature type="region of interest" description="Disordered" evidence="1">
    <location>
        <begin position="237"/>
        <end position="260"/>
    </location>
</feature>
<feature type="domain" description="Small ribosomal subunit protein mS35 mitochondrial conserved" evidence="2">
    <location>
        <begin position="510"/>
        <end position="583"/>
    </location>
</feature>
<dbReference type="VEuPathDB" id="ToxoDB:TGP89_203620"/>
<evidence type="ECO:0000256" key="1">
    <source>
        <dbReference type="SAM" id="MobiDB-lite"/>
    </source>
</evidence>